<proteinExistence type="predicted"/>
<accession>A0ABQ9HGF4</accession>
<dbReference type="PROSITE" id="PS50157">
    <property type="entry name" value="ZINC_FINGER_C2H2_2"/>
    <property type="match status" value="1"/>
</dbReference>
<feature type="compositionally biased region" description="Polar residues" evidence="2">
    <location>
        <begin position="291"/>
        <end position="302"/>
    </location>
</feature>
<evidence type="ECO:0000313" key="4">
    <source>
        <dbReference type="EMBL" id="KAJ8883410.1"/>
    </source>
</evidence>
<evidence type="ECO:0000256" key="2">
    <source>
        <dbReference type="SAM" id="MobiDB-lite"/>
    </source>
</evidence>
<feature type="compositionally biased region" description="Basic and acidic residues" evidence="2">
    <location>
        <begin position="479"/>
        <end position="494"/>
    </location>
</feature>
<evidence type="ECO:0000259" key="3">
    <source>
        <dbReference type="PROSITE" id="PS50157"/>
    </source>
</evidence>
<evidence type="ECO:0000313" key="5">
    <source>
        <dbReference type="Proteomes" id="UP001159363"/>
    </source>
</evidence>
<organism evidence="4 5">
    <name type="scientific">Dryococelus australis</name>
    <dbReference type="NCBI Taxonomy" id="614101"/>
    <lineage>
        <taxon>Eukaryota</taxon>
        <taxon>Metazoa</taxon>
        <taxon>Ecdysozoa</taxon>
        <taxon>Arthropoda</taxon>
        <taxon>Hexapoda</taxon>
        <taxon>Insecta</taxon>
        <taxon>Pterygota</taxon>
        <taxon>Neoptera</taxon>
        <taxon>Polyneoptera</taxon>
        <taxon>Phasmatodea</taxon>
        <taxon>Verophasmatodea</taxon>
        <taxon>Anareolatae</taxon>
        <taxon>Phasmatidae</taxon>
        <taxon>Eurycanthinae</taxon>
        <taxon>Dryococelus</taxon>
    </lineage>
</organism>
<protein>
    <recommendedName>
        <fullName evidence="3">C2H2-type domain-containing protein</fullName>
    </recommendedName>
</protein>
<gene>
    <name evidence="4" type="ORF">PR048_015253</name>
</gene>
<feature type="compositionally biased region" description="Basic and acidic residues" evidence="2">
    <location>
        <begin position="281"/>
        <end position="290"/>
    </location>
</feature>
<keyword evidence="1" id="KW-0862">Zinc</keyword>
<dbReference type="EMBL" id="JARBHB010000005">
    <property type="protein sequence ID" value="KAJ8883410.1"/>
    <property type="molecule type" value="Genomic_DNA"/>
</dbReference>
<feature type="region of interest" description="Disordered" evidence="2">
    <location>
        <begin position="281"/>
        <end position="318"/>
    </location>
</feature>
<reference evidence="4 5" key="1">
    <citation type="submission" date="2023-02" db="EMBL/GenBank/DDBJ databases">
        <title>LHISI_Scaffold_Assembly.</title>
        <authorList>
            <person name="Stuart O.P."/>
            <person name="Cleave R."/>
            <person name="Magrath M.J.L."/>
            <person name="Mikheyev A.S."/>
        </authorList>
    </citation>
    <scope>NUCLEOTIDE SEQUENCE [LARGE SCALE GENOMIC DNA]</scope>
    <source>
        <strain evidence="4">Daus_M_001</strain>
        <tissue evidence="4">Leg muscle</tissue>
    </source>
</reference>
<comment type="caution">
    <text evidence="4">The sequence shown here is derived from an EMBL/GenBank/DDBJ whole genome shotgun (WGS) entry which is preliminary data.</text>
</comment>
<dbReference type="Proteomes" id="UP001159363">
    <property type="component" value="Chromosome 4"/>
</dbReference>
<dbReference type="InterPro" id="IPR013087">
    <property type="entry name" value="Znf_C2H2_type"/>
</dbReference>
<sequence>MTKTNGIMYVVRRVPALGHHEWSDGAGMKGREKRKIPEETRRFPNSKIRSNPAGDCTRIALVGGEHANRSATAAPQRNAINRRRHAFSTFLSLSYVDTLTIQTSIVMSNCDAFMEGTGECTYSVFISVRHAARSNGMMALGAILNVSRFYLVMTKGALMAKWRFQEISQAPGNFPTRMHPNAHTNAGQVFQDCIRAVDALIFPTCFPYLSFLEQYGRSWDFSSSHQLFTTSGVAVVTTTMRQSSTEENKTYLDRIAACIHLTGRAAAEPREQQLQLQLRLRESQPQHQEETSGVATAATSVDSWRPSPGDDAAQTGDTASFTSLGRYSLGAGVDRSLVRDLGHPDDYQLACGGSFQKCSLYGEQPLRILHAVQVTALELSDDNSQKATTKQGRVAYRQSVVIVVSQRSPDEKSEKLLRARTWLAVAARKAVGLTKVRLEDCLRCDACSCIYLDQSDYDKHMRNFHRHDSPKKHSQVSMEQRRNERARETGDPREISSTSGISRHDSHMQRSGVTRPVIEPGSSWWEASTEVERRRIARAREAGSTLRRPSGSAHYISHIQTFALRQECNPDRPVQCWDTEIGCAQPARSVYLIFSLCANPKPVACRLMHRVNKVYTMEVIDDGVATAYLLHDYQVKQISCPTSFNCACADRLFTQKRGCRSCCRYCNCRGDHQHQSIQKERGNNNLFHYNIKVHSPALALVFAVNLICTNEPSQHSPGVISVNHGIPKSRLLDRESNPFPPECESSVLPLRATRTAVVWWFDYSSPTGFSRGASFPPPYYSGSASSSRRFTLFGSQEAQISSLTHHFTRSMSPHTESRAQFDARGFSQVMVHVITKLLCKYNGPSPCCVQDYSETSKSMGSIACSLLLYSSTLIRKTVTQFDIMTGQRHNATVRRCGNTQRKPTGHLQLCHVFHMRISGFDSAGTCTTFAVVGSEWPKTVDRWTKMVSRRLNSDEPMQDIKQDPDDCSDDPLPSVDFSHLLSQVEVKIKTEPAEDQEFSVQAETGEEVLQTLRKVQGNHFLECCIRNFGRLGIDVEVKRNNRMPVDEMLKLGQLSRR</sequence>
<feature type="domain" description="C2H2-type" evidence="3">
    <location>
        <begin position="442"/>
        <end position="470"/>
    </location>
</feature>
<feature type="compositionally biased region" description="Basic residues" evidence="2">
    <location>
        <begin position="463"/>
        <end position="474"/>
    </location>
</feature>
<evidence type="ECO:0000256" key="1">
    <source>
        <dbReference type="PROSITE-ProRule" id="PRU00042"/>
    </source>
</evidence>
<dbReference type="PROSITE" id="PS00028">
    <property type="entry name" value="ZINC_FINGER_C2H2_1"/>
    <property type="match status" value="1"/>
</dbReference>
<keyword evidence="5" id="KW-1185">Reference proteome</keyword>
<name>A0ABQ9HGF4_9NEOP</name>
<feature type="region of interest" description="Disordered" evidence="2">
    <location>
        <begin position="463"/>
        <end position="515"/>
    </location>
</feature>
<keyword evidence="1" id="KW-0479">Metal-binding</keyword>
<keyword evidence="1" id="KW-0863">Zinc-finger</keyword>